<organism evidence="13">
    <name type="scientific">uncultured Rubrobacteraceae bacterium</name>
    <dbReference type="NCBI Taxonomy" id="349277"/>
    <lineage>
        <taxon>Bacteria</taxon>
        <taxon>Bacillati</taxon>
        <taxon>Actinomycetota</taxon>
        <taxon>Rubrobacteria</taxon>
        <taxon>Rubrobacterales</taxon>
        <taxon>Rubrobacteraceae</taxon>
        <taxon>environmental samples</taxon>
    </lineage>
</organism>
<dbReference type="PANTHER" id="PTHR11136">
    <property type="entry name" value="FOLYLPOLYGLUTAMATE SYNTHASE-RELATED"/>
    <property type="match status" value="1"/>
</dbReference>
<reference evidence="13" key="1">
    <citation type="submission" date="2020-02" db="EMBL/GenBank/DDBJ databases">
        <authorList>
            <person name="Meier V. D."/>
        </authorList>
    </citation>
    <scope>NUCLEOTIDE SEQUENCE</scope>
    <source>
        <strain evidence="13">AVDCRST_MAG05</strain>
    </source>
</reference>
<keyword evidence="6" id="KW-0067">ATP-binding</keyword>
<dbReference type="Pfam" id="PF08245">
    <property type="entry name" value="Mur_ligase_M"/>
    <property type="match status" value="1"/>
</dbReference>
<dbReference type="NCBIfam" id="TIGR01499">
    <property type="entry name" value="folC"/>
    <property type="match status" value="1"/>
</dbReference>
<dbReference type="GO" id="GO:0004326">
    <property type="term" value="F:tetrahydrofolylpolyglutamate synthase activity"/>
    <property type="evidence" value="ECO:0007669"/>
    <property type="project" value="UniProtKB-EC"/>
</dbReference>
<dbReference type="Gene3D" id="3.40.1190.10">
    <property type="entry name" value="Mur-like, catalytic domain"/>
    <property type="match status" value="1"/>
</dbReference>
<dbReference type="GO" id="GO:0005524">
    <property type="term" value="F:ATP binding"/>
    <property type="evidence" value="ECO:0007669"/>
    <property type="project" value="UniProtKB-KW"/>
</dbReference>
<evidence type="ECO:0000256" key="5">
    <source>
        <dbReference type="ARBA" id="ARBA00022741"/>
    </source>
</evidence>
<dbReference type="AlphaFoldDB" id="A0A6J4TPZ5"/>
<proteinExistence type="inferred from homology"/>
<evidence type="ECO:0000256" key="6">
    <source>
        <dbReference type="ARBA" id="ARBA00022840"/>
    </source>
</evidence>
<dbReference type="InterPro" id="IPR036615">
    <property type="entry name" value="Mur_ligase_C_dom_sf"/>
</dbReference>
<dbReference type="InterPro" id="IPR004101">
    <property type="entry name" value="Mur_ligase_C"/>
</dbReference>
<evidence type="ECO:0000256" key="4">
    <source>
        <dbReference type="ARBA" id="ARBA00022723"/>
    </source>
</evidence>
<evidence type="ECO:0000256" key="9">
    <source>
        <dbReference type="ARBA" id="ARBA00047493"/>
    </source>
</evidence>
<dbReference type="GO" id="GO:0008841">
    <property type="term" value="F:dihydrofolate synthase activity"/>
    <property type="evidence" value="ECO:0007669"/>
    <property type="project" value="TreeGrafter"/>
</dbReference>
<accession>A0A6J4TPZ5</accession>
<evidence type="ECO:0000259" key="11">
    <source>
        <dbReference type="Pfam" id="PF02875"/>
    </source>
</evidence>
<feature type="domain" description="Mur ligase C-terminal" evidence="11">
    <location>
        <begin position="272"/>
        <end position="395"/>
    </location>
</feature>
<evidence type="ECO:0000259" key="12">
    <source>
        <dbReference type="Pfam" id="PF08245"/>
    </source>
</evidence>
<evidence type="ECO:0000256" key="8">
    <source>
        <dbReference type="ARBA" id="ARBA00030592"/>
    </source>
</evidence>
<protein>
    <recommendedName>
        <fullName evidence="2">tetrahydrofolate synthase</fullName>
        <ecNumber evidence="2">6.3.2.17</ecNumber>
    </recommendedName>
    <alternativeName>
        <fullName evidence="8">Tetrahydrofolylpolyglutamate synthase</fullName>
    </alternativeName>
</protein>
<comment type="catalytic activity">
    <reaction evidence="9">
        <text>(6S)-5,6,7,8-tetrahydrofolyl-(gamma-L-Glu)(n) + L-glutamate + ATP = (6S)-5,6,7,8-tetrahydrofolyl-(gamma-L-Glu)(n+1) + ADP + phosphate + H(+)</text>
        <dbReference type="Rhea" id="RHEA:10580"/>
        <dbReference type="Rhea" id="RHEA-COMP:14738"/>
        <dbReference type="Rhea" id="RHEA-COMP:14740"/>
        <dbReference type="ChEBI" id="CHEBI:15378"/>
        <dbReference type="ChEBI" id="CHEBI:29985"/>
        <dbReference type="ChEBI" id="CHEBI:30616"/>
        <dbReference type="ChEBI" id="CHEBI:43474"/>
        <dbReference type="ChEBI" id="CHEBI:141005"/>
        <dbReference type="ChEBI" id="CHEBI:456216"/>
        <dbReference type="EC" id="6.3.2.17"/>
    </reaction>
</comment>
<dbReference type="EC" id="6.3.2.17" evidence="2"/>
<dbReference type="Pfam" id="PF02875">
    <property type="entry name" value="Mur_ligase_C"/>
    <property type="match status" value="1"/>
</dbReference>
<keyword evidence="5" id="KW-0547">Nucleotide-binding</keyword>
<evidence type="ECO:0000313" key="13">
    <source>
        <dbReference type="EMBL" id="CAA9529184.1"/>
    </source>
</evidence>
<dbReference type="Gene3D" id="3.90.190.20">
    <property type="entry name" value="Mur ligase, C-terminal domain"/>
    <property type="match status" value="1"/>
</dbReference>
<dbReference type="GO" id="GO:0005737">
    <property type="term" value="C:cytoplasm"/>
    <property type="evidence" value="ECO:0007669"/>
    <property type="project" value="TreeGrafter"/>
</dbReference>
<name>A0A6J4TPZ5_9ACTN</name>
<sequence length="407" mass="42352">MAPISSFASVCAELDRRRFVTMGLERVERLLSLLGDPQEELRVVQVVGTNGKGTTAVALAAALSGSGQSAGVYLSPHVLSYTERVMLGGGFVSEERFARAMRLAIEVSDRHGVEASQFELLTAGALKLFAEEGLDWAVLEAGLGARYDATTGARPEAVVLTNVGLDHAEYLGDTVGEISHEKLASVSPSSVLILGTDDPVVLGIARERCAEVGASLVQAAFVGEREPFPGLPPFVSRDAALGLRAAEELLGERLDVGARERVARAAVGTLPGRFEAHEVGGVPVVVDGGHNASGVGAALEAVRAAYGGRPLAVVFGVLRDKDARSMLTALSAAARTVVLTRPEGERAAGPEDISRGHEDVKGEGTLNEDDPVEAVRLAVRSVAGEGGVVLVVGSFATAAPVLRWLRG</sequence>
<dbReference type="InterPro" id="IPR013221">
    <property type="entry name" value="Mur_ligase_cen"/>
</dbReference>
<feature type="domain" description="Mur ligase central" evidence="12">
    <location>
        <begin position="46"/>
        <end position="201"/>
    </location>
</feature>
<keyword evidence="7" id="KW-0460">Magnesium</keyword>
<dbReference type="PANTHER" id="PTHR11136:SF0">
    <property type="entry name" value="DIHYDROFOLATE SYNTHETASE-RELATED"/>
    <property type="match status" value="1"/>
</dbReference>
<evidence type="ECO:0000256" key="2">
    <source>
        <dbReference type="ARBA" id="ARBA00013025"/>
    </source>
</evidence>
<evidence type="ECO:0000256" key="3">
    <source>
        <dbReference type="ARBA" id="ARBA00022598"/>
    </source>
</evidence>
<keyword evidence="4" id="KW-0479">Metal-binding</keyword>
<feature type="compositionally biased region" description="Basic and acidic residues" evidence="10">
    <location>
        <begin position="343"/>
        <end position="362"/>
    </location>
</feature>
<dbReference type="EMBL" id="CADCVM010000465">
    <property type="protein sequence ID" value="CAA9529184.1"/>
    <property type="molecule type" value="Genomic_DNA"/>
</dbReference>
<dbReference type="InterPro" id="IPR036565">
    <property type="entry name" value="Mur-like_cat_sf"/>
</dbReference>
<dbReference type="SUPFAM" id="SSF53244">
    <property type="entry name" value="MurD-like peptide ligases, peptide-binding domain"/>
    <property type="match status" value="1"/>
</dbReference>
<evidence type="ECO:0000256" key="10">
    <source>
        <dbReference type="SAM" id="MobiDB-lite"/>
    </source>
</evidence>
<evidence type="ECO:0000256" key="7">
    <source>
        <dbReference type="ARBA" id="ARBA00022842"/>
    </source>
</evidence>
<feature type="region of interest" description="Disordered" evidence="10">
    <location>
        <begin position="343"/>
        <end position="367"/>
    </location>
</feature>
<dbReference type="SUPFAM" id="SSF53623">
    <property type="entry name" value="MurD-like peptide ligases, catalytic domain"/>
    <property type="match status" value="1"/>
</dbReference>
<evidence type="ECO:0000256" key="1">
    <source>
        <dbReference type="ARBA" id="ARBA00008276"/>
    </source>
</evidence>
<comment type="similarity">
    <text evidence="1">Belongs to the folylpolyglutamate synthase family.</text>
</comment>
<gene>
    <name evidence="13" type="ORF">AVDCRST_MAG05-4249</name>
</gene>
<dbReference type="InterPro" id="IPR001645">
    <property type="entry name" value="Folylpolyglutamate_synth"/>
</dbReference>
<keyword evidence="3 13" id="KW-0436">Ligase</keyword>
<dbReference type="GO" id="GO:0046872">
    <property type="term" value="F:metal ion binding"/>
    <property type="evidence" value="ECO:0007669"/>
    <property type="project" value="UniProtKB-KW"/>
</dbReference>